<dbReference type="RefSeq" id="WP_201505181.1">
    <property type="nucleotide sequence ID" value="NZ_BAAAFR010000005.1"/>
</dbReference>
<keyword evidence="4" id="KW-0378">Hydrolase</keyword>
<dbReference type="Gene3D" id="3.60.10.10">
    <property type="entry name" value="Endonuclease/exonuclease/phosphatase"/>
    <property type="match status" value="1"/>
</dbReference>
<evidence type="ECO:0000313" key="5">
    <source>
        <dbReference type="Proteomes" id="UP001501787"/>
    </source>
</evidence>
<dbReference type="InterPro" id="IPR005135">
    <property type="entry name" value="Endo/exonuclease/phosphatase"/>
</dbReference>
<dbReference type="SUPFAM" id="SSF56219">
    <property type="entry name" value="DNase I-like"/>
    <property type="match status" value="1"/>
</dbReference>
<dbReference type="Proteomes" id="UP001501787">
    <property type="component" value="Unassembled WGS sequence"/>
</dbReference>
<organism evidence="4 5">
    <name type="scientific">Psychrobacter aestuarii</name>
    <dbReference type="NCBI Taxonomy" id="556327"/>
    <lineage>
        <taxon>Bacteria</taxon>
        <taxon>Pseudomonadati</taxon>
        <taxon>Pseudomonadota</taxon>
        <taxon>Gammaproteobacteria</taxon>
        <taxon>Moraxellales</taxon>
        <taxon>Moraxellaceae</taxon>
        <taxon>Psychrobacter</taxon>
    </lineage>
</organism>
<evidence type="ECO:0000256" key="2">
    <source>
        <dbReference type="SAM" id="Phobius"/>
    </source>
</evidence>
<comment type="caution">
    <text evidence="4">The sequence shown here is derived from an EMBL/GenBank/DDBJ whole genome shotgun (WGS) entry which is preliminary data.</text>
</comment>
<feature type="transmembrane region" description="Helical" evidence="2">
    <location>
        <begin position="64"/>
        <end position="84"/>
    </location>
</feature>
<name>A0ABP3FNZ1_9GAMM</name>
<feature type="compositionally biased region" description="Basic and acidic residues" evidence="1">
    <location>
        <begin position="329"/>
        <end position="378"/>
    </location>
</feature>
<keyword evidence="4" id="KW-0540">Nuclease</keyword>
<keyword evidence="2" id="KW-1133">Transmembrane helix</keyword>
<evidence type="ECO:0000259" key="3">
    <source>
        <dbReference type="Pfam" id="PF03372"/>
    </source>
</evidence>
<proteinExistence type="predicted"/>
<dbReference type="Pfam" id="PF03372">
    <property type="entry name" value="Exo_endo_phos"/>
    <property type="match status" value="1"/>
</dbReference>
<reference evidence="5" key="1">
    <citation type="journal article" date="2019" name="Int. J. Syst. Evol. Microbiol.">
        <title>The Global Catalogue of Microorganisms (GCM) 10K type strain sequencing project: providing services to taxonomists for standard genome sequencing and annotation.</title>
        <authorList>
            <consortium name="The Broad Institute Genomics Platform"/>
            <consortium name="The Broad Institute Genome Sequencing Center for Infectious Disease"/>
            <person name="Wu L."/>
            <person name="Ma J."/>
        </authorList>
    </citation>
    <scope>NUCLEOTIDE SEQUENCE [LARGE SCALE GENOMIC DNA]</scope>
    <source>
        <strain evidence="5">JCM 16343</strain>
    </source>
</reference>
<protein>
    <submittedName>
        <fullName evidence="4">Endonuclease/exonuclease/phosphatase family protein</fullName>
    </submittedName>
</protein>
<keyword evidence="2" id="KW-0472">Membrane</keyword>
<feature type="compositionally biased region" description="Polar residues" evidence="1">
    <location>
        <begin position="379"/>
        <end position="405"/>
    </location>
</feature>
<feature type="domain" description="Endonuclease/exonuclease/phosphatase" evidence="3">
    <location>
        <begin position="112"/>
        <end position="316"/>
    </location>
</feature>
<evidence type="ECO:0000313" key="4">
    <source>
        <dbReference type="EMBL" id="GAA0321008.1"/>
    </source>
</evidence>
<evidence type="ECO:0000256" key="1">
    <source>
        <dbReference type="SAM" id="MobiDB-lite"/>
    </source>
</evidence>
<keyword evidence="4" id="KW-0255">Endonuclease</keyword>
<feature type="transmembrane region" description="Helical" evidence="2">
    <location>
        <begin position="38"/>
        <end position="58"/>
    </location>
</feature>
<dbReference type="EMBL" id="BAAAFR010000005">
    <property type="protein sequence ID" value="GAA0321008.1"/>
    <property type="molecule type" value="Genomic_DNA"/>
</dbReference>
<feature type="region of interest" description="Disordered" evidence="1">
    <location>
        <begin position="329"/>
        <end position="405"/>
    </location>
</feature>
<dbReference type="InterPro" id="IPR036691">
    <property type="entry name" value="Endo/exonu/phosph_ase_sf"/>
</dbReference>
<feature type="transmembrane region" description="Helical" evidence="2">
    <location>
        <begin position="6"/>
        <end position="26"/>
    </location>
</feature>
<accession>A0ABP3FNZ1</accession>
<keyword evidence="5" id="KW-1185">Reference proteome</keyword>
<gene>
    <name evidence="4" type="ORF">GCM10009129_18510</name>
</gene>
<sequence length="405" mass="46662">MDLSLLYYGALVLAGLVSFVTLWGWLPLDNWWVRCVEFPRIQILVLGLLSWVGMLYFFADWQAWQWALFILLTVSIGFQLYMVLPYTLLWKSEVQSAKDLPDAVQIKIMVSNVLTPNPHKQKLIDLVNDNEPDILITLESDKEWEAALEAIEPDYPYTVKVPLDNLYGMHLYSKIELIDPSVHYLMIDDIPSIHTQLQLTDTRKIWLYCMHPMPPSPTEADKSTTRDAELLMVGRHIQEHEQTAILAGDLNDVAWSKTTRRFHRVSGLLDPRIGRHFINTFHVKYPFLRWALDHIFHSTCFTLVDIHRLPSIGSDHFPVLTVLQYEPKEASKQKENAPVAQKEDIEQSESKIQEGKEEGSKVSKEHAETQTEEDKAQIEQDNAQTDKQQEQSVQASALSRQTQTT</sequence>
<keyword evidence="2" id="KW-0812">Transmembrane</keyword>
<dbReference type="GO" id="GO:0004519">
    <property type="term" value="F:endonuclease activity"/>
    <property type="evidence" value="ECO:0007669"/>
    <property type="project" value="UniProtKB-KW"/>
</dbReference>